<protein>
    <submittedName>
        <fullName evidence="4">ABC transporter substrate-binding protein</fullName>
    </submittedName>
</protein>
<organism evidence="4 5">
    <name type="scientific">Brevibacterium pityocampae</name>
    <dbReference type="NCBI Taxonomy" id="506594"/>
    <lineage>
        <taxon>Bacteria</taxon>
        <taxon>Bacillati</taxon>
        <taxon>Actinomycetota</taxon>
        <taxon>Actinomycetes</taxon>
        <taxon>Micrococcales</taxon>
        <taxon>Brevibacteriaceae</taxon>
        <taxon>Brevibacterium</taxon>
    </lineage>
</organism>
<name>A0ABP8JM72_9MICO</name>
<dbReference type="PANTHER" id="PTHR30290">
    <property type="entry name" value="PERIPLASMIC BINDING COMPONENT OF ABC TRANSPORTER"/>
    <property type="match status" value="1"/>
</dbReference>
<dbReference type="PROSITE" id="PS51257">
    <property type="entry name" value="PROKAR_LIPOPROTEIN"/>
    <property type="match status" value="1"/>
</dbReference>
<dbReference type="CDD" id="cd08494">
    <property type="entry name" value="PBP2_NikA_DppA_OppA_like_6"/>
    <property type="match status" value="1"/>
</dbReference>
<sequence length="504" mass="54431">MGHRRVIGTLAAAAAIALTASACSAGASSTSEGEGGESRTDMVVAHTAEPVNLDFTTTAGAAIPQALMENVYESLVRIDQSGELQPALATSWEVSEDRTEYTFDLQDGVTFSNGDEFTSSDVKFSYERVKSDAWQNQLKTKMDIVESIETPDDSTVTITLTQPSNRWLFDLASLVGAVFSEDAVNDLANQAVGTGPFEVSAFTRGQEIVFDARDDYWGEAPALEEVTFKYFRDSVAATNALRSGEVDVIGNLQAPELAGELESTEFQVIEGTSNGEVVLSMNNADGVFADQKAREAVLYAIDEQTILDTAWGGYGTLIGGMVPPTDPYYEDLTGVWEHDVEKAQELVEEAGIAGEEIRFAVPNLPYATAIGDIVVSQLEEAGLSATIESQEFPAVWLDRTFTNHDYDMSVINHVEARDILTVFGEGSYTGYDHTRIDELAAQADAGTEEEYVEGMKEVARTITEDAGAGFAFLFPNLIVADPAVQGLPENWVSDAFPIATLSWS</sequence>
<dbReference type="PIRSF" id="PIRSF002741">
    <property type="entry name" value="MppA"/>
    <property type="match status" value="1"/>
</dbReference>
<gene>
    <name evidence="4" type="ORF">GCM10023167_21550</name>
</gene>
<dbReference type="PANTHER" id="PTHR30290:SF38">
    <property type="entry name" value="D,D-DIPEPTIDE-BINDING PERIPLASMIC PROTEIN DDPA-RELATED"/>
    <property type="match status" value="1"/>
</dbReference>
<dbReference type="SUPFAM" id="SSF53850">
    <property type="entry name" value="Periplasmic binding protein-like II"/>
    <property type="match status" value="1"/>
</dbReference>
<proteinExistence type="predicted"/>
<dbReference type="Gene3D" id="3.40.190.10">
    <property type="entry name" value="Periplasmic binding protein-like II"/>
    <property type="match status" value="1"/>
</dbReference>
<accession>A0ABP8JM72</accession>
<dbReference type="InterPro" id="IPR039424">
    <property type="entry name" value="SBP_5"/>
</dbReference>
<keyword evidence="5" id="KW-1185">Reference proteome</keyword>
<evidence type="ECO:0000313" key="5">
    <source>
        <dbReference type="Proteomes" id="UP001500642"/>
    </source>
</evidence>
<evidence type="ECO:0000313" key="4">
    <source>
        <dbReference type="EMBL" id="GAA4392973.1"/>
    </source>
</evidence>
<dbReference type="EMBL" id="BAABGL010000017">
    <property type="protein sequence ID" value="GAA4392973.1"/>
    <property type="molecule type" value="Genomic_DNA"/>
</dbReference>
<dbReference type="RefSeq" id="WP_247618788.1">
    <property type="nucleotide sequence ID" value="NZ_BAABGL010000017.1"/>
</dbReference>
<dbReference type="Pfam" id="PF00496">
    <property type="entry name" value="SBP_bac_5"/>
    <property type="match status" value="1"/>
</dbReference>
<evidence type="ECO:0000256" key="2">
    <source>
        <dbReference type="SAM" id="SignalP"/>
    </source>
</evidence>
<keyword evidence="1 2" id="KW-0732">Signal</keyword>
<feature type="signal peptide" evidence="2">
    <location>
        <begin position="1"/>
        <end position="27"/>
    </location>
</feature>
<evidence type="ECO:0000256" key="1">
    <source>
        <dbReference type="ARBA" id="ARBA00022729"/>
    </source>
</evidence>
<feature type="chain" id="PRO_5047043999" evidence="2">
    <location>
        <begin position="28"/>
        <end position="504"/>
    </location>
</feature>
<dbReference type="Gene3D" id="3.10.105.10">
    <property type="entry name" value="Dipeptide-binding Protein, Domain 3"/>
    <property type="match status" value="1"/>
</dbReference>
<dbReference type="Proteomes" id="UP001500642">
    <property type="component" value="Unassembled WGS sequence"/>
</dbReference>
<dbReference type="InterPro" id="IPR000914">
    <property type="entry name" value="SBP_5_dom"/>
</dbReference>
<feature type="domain" description="Solute-binding protein family 5" evidence="3">
    <location>
        <begin position="83"/>
        <end position="412"/>
    </location>
</feature>
<comment type="caution">
    <text evidence="4">The sequence shown here is derived from an EMBL/GenBank/DDBJ whole genome shotgun (WGS) entry which is preliminary data.</text>
</comment>
<dbReference type="InterPro" id="IPR030678">
    <property type="entry name" value="Peptide/Ni-bd"/>
</dbReference>
<reference evidence="5" key="1">
    <citation type="journal article" date="2019" name="Int. J. Syst. Evol. Microbiol.">
        <title>The Global Catalogue of Microorganisms (GCM) 10K type strain sequencing project: providing services to taxonomists for standard genome sequencing and annotation.</title>
        <authorList>
            <consortium name="The Broad Institute Genomics Platform"/>
            <consortium name="The Broad Institute Genome Sequencing Center for Infectious Disease"/>
            <person name="Wu L."/>
            <person name="Ma J."/>
        </authorList>
    </citation>
    <scope>NUCLEOTIDE SEQUENCE [LARGE SCALE GENOMIC DNA]</scope>
    <source>
        <strain evidence="5">JCM 17808</strain>
    </source>
</reference>
<evidence type="ECO:0000259" key="3">
    <source>
        <dbReference type="Pfam" id="PF00496"/>
    </source>
</evidence>